<keyword evidence="2" id="KW-1185">Reference proteome</keyword>
<sequence>HDFELKPESWTQLNWMANKQGSTQDGDSQFIADVMSTDGATAEEAMAAPYGKTSNSLK</sequence>
<dbReference type="EMBL" id="BMAW01034433">
    <property type="protein sequence ID" value="GFU35231.1"/>
    <property type="molecule type" value="Genomic_DNA"/>
</dbReference>
<gene>
    <name evidence="1" type="ORF">NPIL_536131</name>
</gene>
<evidence type="ECO:0000313" key="2">
    <source>
        <dbReference type="Proteomes" id="UP000887013"/>
    </source>
</evidence>
<proteinExistence type="predicted"/>
<accession>A0A8X6UPP0</accession>
<reference evidence="1" key="1">
    <citation type="submission" date="2020-08" db="EMBL/GenBank/DDBJ databases">
        <title>Multicomponent nature underlies the extraordinary mechanical properties of spider dragline silk.</title>
        <authorList>
            <person name="Kono N."/>
            <person name="Nakamura H."/>
            <person name="Mori M."/>
            <person name="Yoshida Y."/>
            <person name="Ohtoshi R."/>
            <person name="Malay A.D."/>
            <person name="Moran D.A.P."/>
            <person name="Tomita M."/>
            <person name="Numata K."/>
            <person name="Arakawa K."/>
        </authorList>
    </citation>
    <scope>NUCLEOTIDE SEQUENCE</scope>
</reference>
<feature type="non-terminal residue" evidence="1">
    <location>
        <position position="1"/>
    </location>
</feature>
<protein>
    <submittedName>
        <fullName evidence="1">Uncharacterized protein</fullName>
    </submittedName>
</protein>
<organism evidence="1 2">
    <name type="scientific">Nephila pilipes</name>
    <name type="common">Giant wood spider</name>
    <name type="synonym">Nephila maculata</name>
    <dbReference type="NCBI Taxonomy" id="299642"/>
    <lineage>
        <taxon>Eukaryota</taxon>
        <taxon>Metazoa</taxon>
        <taxon>Ecdysozoa</taxon>
        <taxon>Arthropoda</taxon>
        <taxon>Chelicerata</taxon>
        <taxon>Arachnida</taxon>
        <taxon>Araneae</taxon>
        <taxon>Araneomorphae</taxon>
        <taxon>Entelegynae</taxon>
        <taxon>Araneoidea</taxon>
        <taxon>Nephilidae</taxon>
        <taxon>Nephila</taxon>
    </lineage>
</organism>
<dbReference type="AlphaFoldDB" id="A0A8X6UPP0"/>
<comment type="caution">
    <text evidence="1">The sequence shown here is derived from an EMBL/GenBank/DDBJ whole genome shotgun (WGS) entry which is preliminary data.</text>
</comment>
<dbReference type="Proteomes" id="UP000887013">
    <property type="component" value="Unassembled WGS sequence"/>
</dbReference>
<name>A0A8X6UPP0_NEPPI</name>
<evidence type="ECO:0000313" key="1">
    <source>
        <dbReference type="EMBL" id="GFU35231.1"/>
    </source>
</evidence>